<dbReference type="InterPro" id="IPR009061">
    <property type="entry name" value="DNA-bd_dom_put_sf"/>
</dbReference>
<proteinExistence type="predicted"/>
<dbReference type="PANTHER" id="PTHR30204">
    <property type="entry name" value="REDOX-CYCLING DRUG-SENSING TRANSCRIPTIONAL ACTIVATOR SOXR"/>
    <property type="match status" value="1"/>
</dbReference>
<name>A0A542EHN0_9MICO</name>
<dbReference type="Proteomes" id="UP000320806">
    <property type="component" value="Unassembled WGS sequence"/>
</dbReference>
<feature type="domain" description="HTH merR-type" evidence="2">
    <location>
        <begin position="31"/>
        <end position="83"/>
    </location>
</feature>
<dbReference type="SMART" id="SM00422">
    <property type="entry name" value="HTH_MERR"/>
    <property type="match status" value="1"/>
</dbReference>
<dbReference type="GO" id="GO:0003677">
    <property type="term" value="F:DNA binding"/>
    <property type="evidence" value="ECO:0007669"/>
    <property type="project" value="UniProtKB-KW"/>
</dbReference>
<sequence>MTDPAQQPALSIGAVLKQLQDEFPDLSLSKVRFLDAQGVVSPQRAGSGYRRYTQRDVERLRFVLRCQRDRFWPLKVIREALDAFDRGLEPAPVEGRPSVPAVQDDSSVPSVADLVGGQAHDLRLSADEVCSATALDHKALNGLADFGLLKPDADGYYDANGLQIARAASALLAHGIDARHLRPFRLAADRELSLVQQLTFGPGDTQPAEVVRECLALHLALVRAGLQG</sequence>
<reference evidence="3 4" key="1">
    <citation type="submission" date="2019-06" db="EMBL/GenBank/DDBJ databases">
        <title>Sequencing the genomes of 1000 actinobacteria strains.</title>
        <authorList>
            <person name="Klenk H.-P."/>
        </authorList>
    </citation>
    <scope>NUCLEOTIDE SEQUENCE [LARGE SCALE GENOMIC DNA]</scope>
    <source>
        <strain evidence="3 4">DSM 19828</strain>
    </source>
</reference>
<gene>
    <name evidence="3" type="ORF">FB459_2238</name>
</gene>
<dbReference type="OrthoDB" id="3191171at2"/>
<comment type="caution">
    <text evidence="3">The sequence shown here is derived from an EMBL/GenBank/DDBJ whole genome shotgun (WGS) entry which is preliminary data.</text>
</comment>
<dbReference type="PROSITE" id="PS50937">
    <property type="entry name" value="HTH_MERR_2"/>
    <property type="match status" value="1"/>
</dbReference>
<dbReference type="CDD" id="cd00592">
    <property type="entry name" value="HTH_MerR-like"/>
    <property type="match status" value="1"/>
</dbReference>
<evidence type="ECO:0000259" key="2">
    <source>
        <dbReference type="PROSITE" id="PS50937"/>
    </source>
</evidence>
<protein>
    <submittedName>
        <fullName evidence="3">MerR-like DNA binding protein</fullName>
    </submittedName>
</protein>
<dbReference type="GO" id="GO:0003700">
    <property type="term" value="F:DNA-binding transcription factor activity"/>
    <property type="evidence" value="ECO:0007669"/>
    <property type="project" value="InterPro"/>
</dbReference>
<dbReference type="SUPFAM" id="SSF46955">
    <property type="entry name" value="Putative DNA-binding domain"/>
    <property type="match status" value="1"/>
</dbReference>
<evidence type="ECO:0000256" key="1">
    <source>
        <dbReference type="ARBA" id="ARBA00023125"/>
    </source>
</evidence>
<evidence type="ECO:0000313" key="3">
    <source>
        <dbReference type="EMBL" id="TQJ14736.1"/>
    </source>
</evidence>
<organism evidence="3 4">
    <name type="scientific">Yimella lutea</name>
    <dbReference type="NCBI Taxonomy" id="587872"/>
    <lineage>
        <taxon>Bacteria</taxon>
        <taxon>Bacillati</taxon>
        <taxon>Actinomycetota</taxon>
        <taxon>Actinomycetes</taxon>
        <taxon>Micrococcales</taxon>
        <taxon>Dermacoccaceae</taxon>
        <taxon>Yimella</taxon>
    </lineage>
</organism>
<keyword evidence="4" id="KW-1185">Reference proteome</keyword>
<evidence type="ECO:0000313" key="4">
    <source>
        <dbReference type="Proteomes" id="UP000320806"/>
    </source>
</evidence>
<dbReference type="InterPro" id="IPR000551">
    <property type="entry name" value="MerR-type_HTH_dom"/>
</dbReference>
<dbReference type="EMBL" id="VFMO01000001">
    <property type="protein sequence ID" value="TQJ14736.1"/>
    <property type="molecule type" value="Genomic_DNA"/>
</dbReference>
<dbReference type="InterPro" id="IPR047057">
    <property type="entry name" value="MerR_fam"/>
</dbReference>
<accession>A0A542EHN0</accession>
<dbReference type="PANTHER" id="PTHR30204:SF89">
    <property type="entry name" value="HTH MERR-TYPE DOMAIN-CONTAINING PROTEIN"/>
    <property type="match status" value="1"/>
</dbReference>
<dbReference type="RefSeq" id="WP_141928502.1">
    <property type="nucleotide sequence ID" value="NZ_BAABCI010000024.1"/>
</dbReference>
<keyword evidence="1" id="KW-0238">DNA-binding</keyword>
<dbReference type="Pfam" id="PF13411">
    <property type="entry name" value="MerR_1"/>
    <property type="match status" value="1"/>
</dbReference>
<dbReference type="Gene3D" id="1.10.1660.10">
    <property type="match status" value="1"/>
</dbReference>
<dbReference type="AlphaFoldDB" id="A0A542EHN0"/>